<dbReference type="AlphaFoldDB" id="A0A371H5T2"/>
<feature type="non-terminal residue" evidence="5">
    <location>
        <position position="1"/>
    </location>
</feature>
<feature type="domain" description="Retroviral polymerase SH3-like" evidence="4">
    <location>
        <begin position="347"/>
        <end position="405"/>
    </location>
</feature>
<dbReference type="InterPro" id="IPR039537">
    <property type="entry name" value="Retrotran_Ty1/copia-like"/>
</dbReference>
<accession>A0A371H5T2</accession>
<dbReference type="PANTHER" id="PTHR42648">
    <property type="entry name" value="TRANSPOSASE, PUTATIVE-RELATED"/>
    <property type="match status" value="1"/>
</dbReference>
<evidence type="ECO:0000256" key="1">
    <source>
        <dbReference type="ARBA" id="ARBA00022723"/>
    </source>
</evidence>
<evidence type="ECO:0000313" key="5">
    <source>
        <dbReference type="EMBL" id="RDX98141.1"/>
    </source>
</evidence>
<name>A0A371H5T2_MUCPR</name>
<proteinExistence type="predicted"/>
<protein>
    <submittedName>
        <fullName evidence="5">Uncharacterized protein</fullName>
    </submittedName>
</protein>
<evidence type="ECO:0000256" key="2">
    <source>
        <dbReference type="ARBA" id="ARBA00022801"/>
    </source>
</evidence>
<dbReference type="EMBL" id="QJKJ01003503">
    <property type="protein sequence ID" value="RDX98141.1"/>
    <property type="molecule type" value="Genomic_DNA"/>
</dbReference>
<evidence type="ECO:0000259" key="3">
    <source>
        <dbReference type="Pfam" id="PF07727"/>
    </source>
</evidence>
<dbReference type="PANTHER" id="PTHR42648:SF32">
    <property type="entry name" value="RIBONUCLEASE H-LIKE DOMAIN, GAG-PRE-INTEGRASE DOMAIN PROTEIN-RELATED"/>
    <property type="match status" value="1"/>
</dbReference>
<reference evidence="5" key="1">
    <citation type="submission" date="2018-05" db="EMBL/GenBank/DDBJ databases">
        <title>Draft genome of Mucuna pruriens seed.</title>
        <authorList>
            <person name="Nnadi N.E."/>
            <person name="Vos R."/>
            <person name="Hasami M.H."/>
            <person name="Devisetty U.K."/>
            <person name="Aguiy J.C."/>
        </authorList>
    </citation>
    <scope>NUCLEOTIDE SEQUENCE [LARGE SCALE GENOMIC DNA]</scope>
    <source>
        <strain evidence="5">JCA_2017</strain>
    </source>
</reference>
<dbReference type="GO" id="GO:0016787">
    <property type="term" value="F:hydrolase activity"/>
    <property type="evidence" value="ECO:0007669"/>
    <property type="project" value="UniProtKB-KW"/>
</dbReference>
<organism evidence="5 6">
    <name type="scientific">Mucuna pruriens</name>
    <name type="common">Velvet bean</name>
    <name type="synonym">Dolichos pruriens</name>
    <dbReference type="NCBI Taxonomy" id="157652"/>
    <lineage>
        <taxon>Eukaryota</taxon>
        <taxon>Viridiplantae</taxon>
        <taxon>Streptophyta</taxon>
        <taxon>Embryophyta</taxon>
        <taxon>Tracheophyta</taxon>
        <taxon>Spermatophyta</taxon>
        <taxon>Magnoliopsida</taxon>
        <taxon>eudicotyledons</taxon>
        <taxon>Gunneridae</taxon>
        <taxon>Pentapetalae</taxon>
        <taxon>rosids</taxon>
        <taxon>fabids</taxon>
        <taxon>Fabales</taxon>
        <taxon>Fabaceae</taxon>
        <taxon>Papilionoideae</taxon>
        <taxon>50 kb inversion clade</taxon>
        <taxon>NPAAA clade</taxon>
        <taxon>indigoferoid/millettioid clade</taxon>
        <taxon>Phaseoleae</taxon>
        <taxon>Mucuna</taxon>
    </lineage>
</organism>
<feature type="domain" description="Reverse transcriptase Ty1/copia-type" evidence="3">
    <location>
        <begin position="484"/>
        <end position="625"/>
    </location>
</feature>
<evidence type="ECO:0000259" key="4">
    <source>
        <dbReference type="Pfam" id="PF25597"/>
    </source>
</evidence>
<dbReference type="Pfam" id="PF14223">
    <property type="entry name" value="Retrotran_gag_2"/>
    <property type="match status" value="1"/>
</dbReference>
<dbReference type="InterPro" id="IPR013103">
    <property type="entry name" value="RVT_2"/>
</dbReference>
<keyword evidence="2" id="KW-0378">Hydrolase</keyword>
<sequence>MEDHKSIDQMFGRFHTIVNNLRSLGKTYDNYDHITKILQSFHRQWRPQVTTLMPSKDLKKFLIEELLSTLKKENDGIKKENESLKEIKEIIDLTQSLAKVFNGSKHLKMILMCKRHPYDKYDIGHDKKKDLKKDISTSHCLNCGKFRHLSYDYRDRPKGLSKLSKIGKKGPKRIWVPKNMIIFIVDLLDNRKKTLIIKGLCSKTLSPSQEDELLLEHSFPYIDNVLFVEDLKHHILSISQLCDSGYDVSFNKGECIIQNLDGSLLLRLISKLKKHNLIKGLPSLVYKSKNIVLASRPLEFLHIDLFGPTKTTSMSRKHYELIVVDTPYELLKGKQPNISYFHPIGSKYFIINSKENLGKFDPKSDKRKFLEYSDMSKAYRVYNSRTLTVEKSILVKFNNSKLDKELSELNESCTYMNLEDSQTLSNEPSLVEKPKDDKIKPTLRNWQMKTTRSTFKDQAQIALIFELEPKSIDDALLEEDKFIIGTKWIFRNKTRSIAQDYSQQDGIDLTKTYAPMARLKPIHILLSFNDIINEEVYAKQPFGVESDVFLNHVLNLKKTFYALKQAPHVWYVILNSFLIENGFERGKVDTCKNYDSYFIIVQIYVDDIIFGATNKSLCEEFYKMM</sequence>
<keyword evidence="1" id="KW-0479">Metal-binding</keyword>
<gene>
    <name evidence="5" type="ORF">CR513_18992</name>
</gene>
<dbReference type="GO" id="GO:0046872">
    <property type="term" value="F:metal ion binding"/>
    <property type="evidence" value="ECO:0007669"/>
    <property type="project" value="UniProtKB-KW"/>
</dbReference>
<dbReference type="InterPro" id="IPR057670">
    <property type="entry name" value="SH3_retrovirus"/>
</dbReference>
<dbReference type="Proteomes" id="UP000257109">
    <property type="component" value="Unassembled WGS sequence"/>
</dbReference>
<dbReference type="Pfam" id="PF07727">
    <property type="entry name" value="RVT_2"/>
    <property type="match status" value="1"/>
</dbReference>
<keyword evidence="6" id="KW-1185">Reference proteome</keyword>
<dbReference type="Pfam" id="PF25597">
    <property type="entry name" value="SH3_retrovirus"/>
    <property type="match status" value="1"/>
</dbReference>
<evidence type="ECO:0000313" key="6">
    <source>
        <dbReference type="Proteomes" id="UP000257109"/>
    </source>
</evidence>
<comment type="caution">
    <text evidence="5">The sequence shown here is derived from an EMBL/GenBank/DDBJ whole genome shotgun (WGS) entry which is preliminary data.</text>
</comment>